<accession>A0AAD1D585</accession>
<evidence type="ECO:0000313" key="2">
    <source>
        <dbReference type="EMBL" id="BBE34101.1"/>
    </source>
</evidence>
<dbReference type="GO" id="GO:0005507">
    <property type="term" value="F:copper ion binding"/>
    <property type="evidence" value="ECO:0007669"/>
    <property type="project" value="InterPro"/>
</dbReference>
<reference evidence="2 3" key="1">
    <citation type="submission" date="2018-06" db="EMBL/GenBank/DDBJ databases">
        <title>Complete Genome Sequence of the Microcystin-Degrading Bacterium Sphingosinicella microcystinivorans Strain B-9.</title>
        <authorList>
            <person name="Jin H."/>
            <person name="Nishizawa T."/>
            <person name="Guo Y."/>
            <person name="Nishizawa A."/>
            <person name="Park H."/>
            <person name="Kato H."/>
            <person name="Tsuji K."/>
            <person name="Harada K."/>
        </authorList>
    </citation>
    <scope>NUCLEOTIDE SEQUENCE [LARGE SCALE GENOMIC DNA]</scope>
    <source>
        <strain evidence="2 3">B9</strain>
    </source>
</reference>
<dbReference type="RefSeq" id="WP_126494658.1">
    <property type="nucleotide sequence ID" value="NZ_AP018711.1"/>
</dbReference>
<gene>
    <name evidence="2" type="ORF">SmB9_17590</name>
</gene>
<keyword evidence="1" id="KW-0732">Signal</keyword>
<dbReference type="GO" id="GO:0009279">
    <property type="term" value="C:cell outer membrane"/>
    <property type="evidence" value="ECO:0007669"/>
    <property type="project" value="InterPro"/>
</dbReference>
<dbReference type="Proteomes" id="UP000275727">
    <property type="component" value="Chromosome"/>
</dbReference>
<dbReference type="GO" id="GO:0006878">
    <property type="term" value="P:intracellular copper ion homeostasis"/>
    <property type="evidence" value="ECO:0007669"/>
    <property type="project" value="InterPro"/>
</dbReference>
<evidence type="ECO:0000313" key="3">
    <source>
        <dbReference type="Proteomes" id="UP000275727"/>
    </source>
</evidence>
<sequence length="234" mass="24698">MKNCIPQQLAAAMIALGFQPAIAAAQTAVELEVDLLEVHVGRGDDHLVLDSTLTLGDGADQLLVKAAGGSETRTAFDDFEVQALYSRSLSDKAALHLGVRHDVRAGSDLTHGVAGMVVDVLPGLEAEHYVFVSQDGDLTGAGQLLLGIDFAPQLVLEPRLAVGWSAQEIPDEALGNGFTDVEASLRLRHSLGENFNVYTGVVHERLLGSTRSIAVAAGDPSRVTRAVLGFGFTF</sequence>
<dbReference type="EMBL" id="AP018711">
    <property type="protein sequence ID" value="BBE34101.1"/>
    <property type="molecule type" value="Genomic_DNA"/>
</dbReference>
<protein>
    <recommendedName>
        <fullName evidence="4">Copper resistance protein B</fullName>
    </recommendedName>
</protein>
<dbReference type="Pfam" id="PF05275">
    <property type="entry name" value="CopB"/>
    <property type="match status" value="1"/>
</dbReference>
<dbReference type="AlphaFoldDB" id="A0AAD1D585"/>
<evidence type="ECO:0000256" key="1">
    <source>
        <dbReference type="SAM" id="SignalP"/>
    </source>
</evidence>
<name>A0AAD1D585_SPHMI</name>
<evidence type="ECO:0008006" key="4">
    <source>
        <dbReference type="Google" id="ProtNLM"/>
    </source>
</evidence>
<feature type="chain" id="PRO_5042235880" description="Copper resistance protein B" evidence="1">
    <location>
        <begin position="24"/>
        <end position="234"/>
    </location>
</feature>
<proteinExistence type="predicted"/>
<feature type="signal peptide" evidence="1">
    <location>
        <begin position="1"/>
        <end position="23"/>
    </location>
</feature>
<organism evidence="2 3">
    <name type="scientific">Sphingosinicella microcystinivorans</name>
    <dbReference type="NCBI Taxonomy" id="335406"/>
    <lineage>
        <taxon>Bacteria</taxon>
        <taxon>Pseudomonadati</taxon>
        <taxon>Pseudomonadota</taxon>
        <taxon>Alphaproteobacteria</taxon>
        <taxon>Sphingomonadales</taxon>
        <taxon>Sphingosinicellaceae</taxon>
        <taxon>Sphingosinicella</taxon>
    </lineage>
</organism>
<dbReference type="KEGG" id="smic:SmB9_17590"/>
<dbReference type="InterPro" id="IPR007939">
    <property type="entry name" value="Cu-R_B_prcur"/>
</dbReference>